<proteinExistence type="predicted"/>
<dbReference type="AlphaFoldDB" id="A0A2H3CP71"/>
<name>A0A2H3CP71_ARMGA</name>
<feature type="region of interest" description="Disordered" evidence="1">
    <location>
        <begin position="9"/>
        <end position="53"/>
    </location>
</feature>
<sequence length="118" mass="12761">MSLSDLKCIDILEGSDTDSEESSSDQNREGSSNGGQAHKTVQNGGSLRKEEENQAQLMALPTMMSAESCPMILPTCAPIPTTPAQLWWLDPMLAHKYTIPEALQIQIITLTPSRASSS</sequence>
<organism evidence="2 3">
    <name type="scientific">Armillaria gallica</name>
    <name type="common">Bulbous honey fungus</name>
    <name type="synonym">Armillaria bulbosa</name>
    <dbReference type="NCBI Taxonomy" id="47427"/>
    <lineage>
        <taxon>Eukaryota</taxon>
        <taxon>Fungi</taxon>
        <taxon>Dikarya</taxon>
        <taxon>Basidiomycota</taxon>
        <taxon>Agaricomycotina</taxon>
        <taxon>Agaricomycetes</taxon>
        <taxon>Agaricomycetidae</taxon>
        <taxon>Agaricales</taxon>
        <taxon>Marasmiineae</taxon>
        <taxon>Physalacriaceae</taxon>
        <taxon>Armillaria</taxon>
    </lineage>
</organism>
<dbReference type="EMBL" id="KZ293695">
    <property type="protein sequence ID" value="PBK84825.1"/>
    <property type="molecule type" value="Genomic_DNA"/>
</dbReference>
<protein>
    <submittedName>
        <fullName evidence="2">Uncharacterized protein</fullName>
    </submittedName>
</protein>
<evidence type="ECO:0000313" key="3">
    <source>
        <dbReference type="Proteomes" id="UP000217790"/>
    </source>
</evidence>
<feature type="compositionally biased region" description="Polar residues" evidence="1">
    <location>
        <begin position="29"/>
        <end position="45"/>
    </location>
</feature>
<dbReference type="Proteomes" id="UP000217790">
    <property type="component" value="Unassembled WGS sequence"/>
</dbReference>
<keyword evidence="3" id="KW-1185">Reference proteome</keyword>
<feature type="compositionally biased region" description="Acidic residues" evidence="1">
    <location>
        <begin position="13"/>
        <end position="23"/>
    </location>
</feature>
<accession>A0A2H3CP71</accession>
<evidence type="ECO:0000256" key="1">
    <source>
        <dbReference type="SAM" id="MobiDB-lite"/>
    </source>
</evidence>
<gene>
    <name evidence="2" type="ORF">ARMGADRAFT_1131681</name>
</gene>
<feature type="non-terminal residue" evidence="2">
    <location>
        <position position="118"/>
    </location>
</feature>
<dbReference type="InParanoid" id="A0A2H3CP71"/>
<reference evidence="3" key="1">
    <citation type="journal article" date="2017" name="Nat. Ecol. Evol.">
        <title>Genome expansion and lineage-specific genetic innovations in the forest pathogenic fungi Armillaria.</title>
        <authorList>
            <person name="Sipos G."/>
            <person name="Prasanna A.N."/>
            <person name="Walter M.C."/>
            <person name="O'Connor E."/>
            <person name="Balint B."/>
            <person name="Krizsan K."/>
            <person name="Kiss B."/>
            <person name="Hess J."/>
            <person name="Varga T."/>
            <person name="Slot J."/>
            <person name="Riley R."/>
            <person name="Boka B."/>
            <person name="Rigling D."/>
            <person name="Barry K."/>
            <person name="Lee J."/>
            <person name="Mihaltcheva S."/>
            <person name="LaButti K."/>
            <person name="Lipzen A."/>
            <person name="Waldron R."/>
            <person name="Moloney N.M."/>
            <person name="Sperisen C."/>
            <person name="Kredics L."/>
            <person name="Vagvoelgyi C."/>
            <person name="Patrignani A."/>
            <person name="Fitzpatrick D."/>
            <person name="Nagy I."/>
            <person name="Doyle S."/>
            <person name="Anderson J.B."/>
            <person name="Grigoriev I.V."/>
            <person name="Gueldener U."/>
            <person name="Muensterkoetter M."/>
            <person name="Nagy L.G."/>
        </authorList>
    </citation>
    <scope>NUCLEOTIDE SEQUENCE [LARGE SCALE GENOMIC DNA]</scope>
    <source>
        <strain evidence="3">Ar21-2</strain>
    </source>
</reference>
<evidence type="ECO:0000313" key="2">
    <source>
        <dbReference type="EMBL" id="PBK84825.1"/>
    </source>
</evidence>